<keyword evidence="6" id="KW-1185">Reference proteome</keyword>
<accession>A0AA45C7X7</accession>
<proteinExistence type="inferred from homology"/>
<dbReference type="PROSITE" id="PS00211">
    <property type="entry name" value="ABC_TRANSPORTER_1"/>
    <property type="match status" value="1"/>
</dbReference>
<dbReference type="EMBL" id="QGGI01000004">
    <property type="protein sequence ID" value="PWJ95716.1"/>
    <property type="molecule type" value="Genomic_DNA"/>
</dbReference>
<dbReference type="Gene3D" id="3.40.50.300">
    <property type="entry name" value="P-loop containing nucleotide triphosphate hydrolases"/>
    <property type="match status" value="1"/>
</dbReference>
<dbReference type="InterPro" id="IPR003593">
    <property type="entry name" value="AAA+_ATPase"/>
</dbReference>
<comment type="caution">
    <text evidence="5">The sequence shown here is derived from an EMBL/GenBank/DDBJ whole genome shotgun (WGS) entry which is preliminary data.</text>
</comment>
<dbReference type="SMART" id="SM00382">
    <property type="entry name" value="AAA"/>
    <property type="match status" value="1"/>
</dbReference>
<dbReference type="GO" id="GO:0005524">
    <property type="term" value="F:ATP binding"/>
    <property type="evidence" value="ECO:0007669"/>
    <property type="project" value="UniProtKB-KW"/>
</dbReference>
<evidence type="ECO:0000313" key="5">
    <source>
        <dbReference type="EMBL" id="PWJ95716.1"/>
    </source>
</evidence>
<dbReference type="PANTHER" id="PTHR43204:SF1">
    <property type="entry name" value="ABC TRANSPORTER I FAMILY MEMBER 6, CHLOROPLASTIC"/>
    <property type="match status" value="1"/>
</dbReference>
<dbReference type="AlphaFoldDB" id="A0AA45C7X7"/>
<dbReference type="PANTHER" id="PTHR43204">
    <property type="entry name" value="ABC TRANSPORTER I FAMILY MEMBER 6, CHLOROPLASTIC"/>
    <property type="match status" value="1"/>
</dbReference>
<dbReference type="InterPro" id="IPR017871">
    <property type="entry name" value="ABC_transporter-like_CS"/>
</dbReference>
<feature type="domain" description="ABC transporter" evidence="4">
    <location>
        <begin position="2"/>
        <end position="233"/>
    </location>
</feature>
<comment type="similarity">
    <text evidence="1">Belongs to the ABC transporter superfamily. Ycf16 family.</text>
</comment>
<evidence type="ECO:0000259" key="4">
    <source>
        <dbReference type="PROSITE" id="PS50893"/>
    </source>
</evidence>
<dbReference type="Pfam" id="PF00005">
    <property type="entry name" value="ABC_tran"/>
    <property type="match status" value="1"/>
</dbReference>
<dbReference type="InterPro" id="IPR010230">
    <property type="entry name" value="FeS-cluster_ATPase_SufC"/>
</dbReference>
<name>A0AA45C7X7_9BACT</name>
<dbReference type="InterPro" id="IPR027417">
    <property type="entry name" value="P-loop_NTPase"/>
</dbReference>
<keyword evidence="2" id="KW-0547">Nucleotide-binding</keyword>
<reference evidence="5 6" key="1">
    <citation type="submission" date="2018-05" db="EMBL/GenBank/DDBJ databases">
        <title>Genomic Encyclopedia of Type Strains, Phase IV (KMG-IV): sequencing the most valuable type-strain genomes for metagenomic binning, comparative biology and taxonomic classification.</title>
        <authorList>
            <person name="Goeker M."/>
        </authorList>
    </citation>
    <scope>NUCLEOTIDE SEQUENCE [LARGE SCALE GENOMIC DNA]</scope>
    <source>
        <strain evidence="5 6">DSM 24906</strain>
    </source>
</reference>
<sequence length="248" mass="28058">MLELKNISFCTSEKNILNDLNYTFERGKTYSVLGNNGVGKSTLAKIIMGLNGYYKNHKGEIILNNEDITDLKIDERARKGITMAWQEPARFKGMSVIDYLKLGNKNQLTMNDMIKYLNLVGLNEKYLNRNVDKTLSGGERKRIELASIVILKPEIVILDEPDSGIDMMSNSMIDSILKELKNNNSTVITITHREEISLLSDKAILLCNGMIRNEGTPEYIGNIYKKLCDFCTNINEPAEKIEVKKVAN</sequence>
<dbReference type="Proteomes" id="UP000245921">
    <property type="component" value="Unassembled WGS sequence"/>
</dbReference>
<dbReference type="PROSITE" id="PS50893">
    <property type="entry name" value="ABC_TRANSPORTER_2"/>
    <property type="match status" value="1"/>
</dbReference>
<dbReference type="GO" id="GO:0016887">
    <property type="term" value="F:ATP hydrolysis activity"/>
    <property type="evidence" value="ECO:0007669"/>
    <property type="project" value="InterPro"/>
</dbReference>
<keyword evidence="3" id="KW-0067">ATP-binding</keyword>
<dbReference type="InterPro" id="IPR003439">
    <property type="entry name" value="ABC_transporter-like_ATP-bd"/>
</dbReference>
<protein>
    <submittedName>
        <fullName evidence="5">Iron-regulated ABC transporter ATPase subunit SufC</fullName>
    </submittedName>
</protein>
<evidence type="ECO:0000256" key="3">
    <source>
        <dbReference type="ARBA" id="ARBA00022840"/>
    </source>
</evidence>
<gene>
    <name evidence="5" type="ORF">C7380_104135</name>
</gene>
<evidence type="ECO:0000256" key="1">
    <source>
        <dbReference type="ARBA" id="ARBA00006216"/>
    </source>
</evidence>
<dbReference type="RefSeq" id="WP_109604244.1">
    <property type="nucleotide sequence ID" value="NZ_JAMHJO010000008.1"/>
</dbReference>
<evidence type="ECO:0000256" key="2">
    <source>
        <dbReference type="ARBA" id="ARBA00022741"/>
    </source>
</evidence>
<dbReference type="SUPFAM" id="SSF52540">
    <property type="entry name" value="P-loop containing nucleoside triphosphate hydrolases"/>
    <property type="match status" value="1"/>
</dbReference>
<evidence type="ECO:0000313" key="6">
    <source>
        <dbReference type="Proteomes" id="UP000245921"/>
    </source>
</evidence>
<organism evidence="5 6">
    <name type="scientific">Oceanotoga teriensis</name>
    <dbReference type="NCBI Taxonomy" id="515440"/>
    <lineage>
        <taxon>Bacteria</taxon>
        <taxon>Thermotogati</taxon>
        <taxon>Thermotogota</taxon>
        <taxon>Thermotogae</taxon>
        <taxon>Petrotogales</taxon>
        <taxon>Petrotogaceae</taxon>
        <taxon>Oceanotoga</taxon>
    </lineage>
</organism>